<sequence length="82" mass="8998">MEFVAAFIAGLLGWQVGTLGRKEVKAMIIVVLGWTTVTTIASVPYVSVTEVLATLALRTVVIAVPYTIGVLLQRWRKGKRLR</sequence>
<evidence type="ECO:0000313" key="2">
    <source>
        <dbReference type="EMBL" id="MXP40922.1"/>
    </source>
</evidence>
<accession>A0A6I4UQ29</accession>
<keyword evidence="3" id="KW-1185">Reference proteome</keyword>
<dbReference type="Proteomes" id="UP000469159">
    <property type="component" value="Unassembled WGS sequence"/>
</dbReference>
<evidence type="ECO:0000313" key="3">
    <source>
        <dbReference type="Proteomes" id="UP000469159"/>
    </source>
</evidence>
<feature type="transmembrane region" description="Helical" evidence="1">
    <location>
        <begin position="51"/>
        <end position="72"/>
    </location>
</feature>
<dbReference type="OrthoDB" id="9781411at2"/>
<gene>
    <name evidence="2" type="ORF">GRI75_04595</name>
</gene>
<evidence type="ECO:0000256" key="1">
    <source>
        <dbReference type="SAM" id="Phobius"/>
    </source>
</evidence>
<keyword evidence="1" id="KW-0812">Transmembrane</keyword>
<feature type="transmembrane region" description="Helical" evidence="1">
    <location>
        <begin position="26"/>
        <end position="45"/>
    </location>
</feature>
<dbReference type="RefSeq" id="WP_160745776.1">
    <property type="nucleotide sequence ID" value="NZ_WTYK01000002.1"/>
</dbReference>
<organism evidence="2 3">
    <name type="scientific">Croceibacterium soli</name>
    <dbReference type="NCBI Taxonomy" id="1739690"/>
    <lineage>
        <taxon>Bacteria</taxon>
        <taxon>Pseudomonadati</taxon>
        <taxon>Pseudomonadota</taxon>
        <taxon>Alphaproteobacteria</taxon>
        <taxon>Sphingomonadales</taxon>
        <taxon>Erythrobacteraceae</taxon>
        <taxon>Croceibacterium</taxon>
    </lineage>
</organism>
<proteinExistence type="predicted"/>
<reference evidence="2 3" key="1">
    <citation type="submission" date="2019-12" db="EMBL/GenBank/DDBJ databases">
        <title>Genomic-based taxomic classification of the family Erythrobacteraceae.</title>
        <authorList>
            <person name="Xu L."/>
        </authorList>
    </citation>
    <scope>NUCLEOTIDE SEQUENCE [LARGE SCALE GENOMIC DNA]</scope>
    <source>
        <strain evidence="2 3">MCCC 1K02066</strain>
    </source>
</reference>
<dbReference type="AlphaFoldDB" id="A0A6I4UQ29"/>
<protein>
    <submittedName>
        <fullName evidence="2">Uncharacterized protein</fullName>
    </submittedName>
</protein>
<name>A0A6I4UQ29_9SPHN</name>
<keyword evidence="1" id="KW-1133">Transmembrane helix</keyword>
<comment type="caution">
    <text evidence="2">The sequence shown here is derived from an EMBL/GenBank/DDBJ whole genome shotgun (WGS) entry which is preliminary data.</text>
</comment>
<keyword evidence="1" id="KW-0472">Membrane</keyword>
<dbReference type="EMBL" id="WTYK01000002">
    <property type="protein sequence ID" value="MXP40922.1"/>
    <property type="molecule type" value="Genomic_DNA"/>
</dbReference>